<name>A0ABS3WC42_9BACL</name>
<keyword evidence="9" id="KW-1185">Reference proteome</keyword>
<dbReference type="Gene3D" id="2.60.120.560">
    <property type="entry name" value="Exo-inulinase, domain 1"/>
    <property type="match status" value="1"/>
</dbReference>
<dbReference type="SUPFAM" id="SSF75005">
    <property type="entry name" value="Arabinanase/levansucrase/invertase"/>
    <property type="match status" value="1"/>
</dbReference>
<comment type="caution">
    <text evidence="8">The sequence shown here is derived from an EMBL/GenBank/DDBJ whole genome shotgun (WGS) entry which is preliminary data.</text>
</comment>
<comment type="similarity">
    <text evidence="1 5">Belongs to the glycosyl hydrolase 32 family.</text>
</comment>
<evidence type="ECO:0000256" key="5">
    <source>
        <dbReference type="RuleBase" id="RU362110"/>
    </source>
</evidence>
<evidence type="ECO:0000313" key="9">
    <source>
        <dbReference type="Proteomes" id="UP000670947"/>
    </source>
</evidence>
<evidence type="ECO:0000256" key="4">
    <source>
        <dbReference type="ARBA" id="ARBA00023295"/>
    </source>
</evidence>
<feature type="domain" description="Glycosyl hydrolase family 32 C-terminal" evidence="7">
    <location>
        <begin position="304"/>
        <end position="445"/>
    </location>
</feature>
<dbReference type="EC" id="3.2.1.26" evidence="2"/>
<dbReference type="CDD" id="cd08996">
    <property type="entry name" value="GH32_FFase"/>
    <property type="match status" value="1"/>
</dbReference>
<evidence type="ECO:0000256" key="1">
    <source>
        <dbReference type="ARBA" id="ARBA00009902"/>
    </source>
</evidence>
<evidence type="ECO:0000256" key="2">
    <source>
        <dbReference type="ARBA" id="ARBA00012758"/>
    </source>
</evidence>
<protein>
    <recommendedName>
        <fullName evidence="2">beta-fructofuranosidase</fullName>
        <ecNumber evidence="2">3.2.1.26</ecNumber>
    </recommendedName>
</protein>
<dbReference type="GO" id="GO:0016787">
    <property type="term" value="F:hydrolase activity"/>
    <property type="evidence" value="ECO:0007669"/>
    <property type="project" value="UniProtKB-KW"/>
</dbReference>
<dbReference type="InterPro" id="IPR013148">
    <property type="entry name" value="Glyco_hydro_32_N"/>
</dbReference>
<evidence type="ECO:0000313" key="8">
    <source>
        <dbReference type="EMBL" id="MBO7745894.1"/>
    </source>
</evidence>
<dbReference type="InterPro" id="IPR023296">
    <property type="entry name" value="Glyco_hydro_beta-prop_sf"/>
</dbReference>
<dbReference type="SUPFAM" id="SSF49899">
    <property type="entry name" value="Concanavalin A-like lectins/glucanases"/>
    <property type="match status" value="1"/>
</dbReference>
<dbReference type="EMBL" id="JAGGDJ010000013">
    <property type="protein sequence ID" value="MBO7745894.1"/>
    <property type="molecule type" value="Genomic_DNA"/>
</dbReference>
<dbReference type="InterPro" id="IPR018053">
    <property type="entry name" value="Glyco_hydro_32_AS"/>
</dbReference>
<proteinExistence type="inferred from homology"/>
<organism evidence="8 9">
    <name type="scientific">Paenibacillus artemisiicola</name>
    <dbReference type="NCBI Taxonomy" id="1172618"/>
    <lineage>
        <taxon>Bacteria</taxon>
        <taxon>Bacillati</taxon>
        <taxon>Bacillota</taxon>
        <taxon>Bacilli</taxon>
        <taxon>Bacillales</taxon>
        <taxon>Paenibacillaceae</taxon>
        <taxon>Paenibacillus</taxon>
    </lineage>
</organism>
<dbReference type="SMART" id="SM00640">
    <property type="entry name" value="Glyco_32"/>
    <property type="match status" value="1"/>
</dbReference>
<dbReference type="InterPro" id="IPR013320">
    <property type="entry name" value="ConA-like_dom_sf"/>
</dbReference>
<keyword evidence="3 5" id="KW-0378">Hydrolase</keyword>
<dbReference type="InterPro" id="IPR013189">
    <property type="entry name" value="Glyco_hydro_32_C"/>
</dbReference>
<dbReference type="Gene3D" id="2.115.10.20">
    <property type="entry name" value="Glycosyl hydrolase domain, family 43"/>
    <property type="match status" value="1"/>
</dbReference>
<evidence type="ECO:0000259" key="7">
    <source>
        <dbReference type="Pfam" id="PF08244"/>
    </source>
</evidence>
<evidence type="ECO:0000256" key="3">
    <source>
        <dbReference type="ARBA" id="ARBA00022801"/>
    </source>
</evidence>
<dbReference type="Pfam" id="PF00251">
    <property type="entry name" value="Glyco_hydro_32N"/>
    <property type="match status" value="1"/>
</dbReference>
<keyword evidence="4 5" id="KW-0326">Glycosidase</keyword>
<dbReference type="PANTHER" id="PTHR43101">
    <property type="entry name" value="BETA-FRUCTOSIDASE"/>
    <property type="match status" value="1"/>
</dbReference>
<dbReference type="PROSITE" id="PS00609">
    <property type="entry name" value="GLYCOSYL_HYDROL_F32"/>
    <property type="match status" value="1"/>
</dbReference>
<sequence>MHGLKPTYHFRPERNWMNDPNGPIQAGGVYHLFYQYNPNGDKWGDIHWGHAKSLDLVHWERLPMALHPSPERGEAHCFSGCAVMQDGRPALIYTSIGPERGSESGAEQWIAFGDADWTNWRKPDANPVLAGSIHGDLTIKEWRDPYVWRMDGEWYMVTGGSLGGEGCVTIYRSPDLLSWTFLNVLAKGEGKVWECPNFFRLDGKWVLTYSPQGRGIPYRTGTLADDFTFVTETEGILDYGHLDGYYAPTSFEDEQGRRIMWGWMPESGRGESAAIEGWAGVQAVPRILRLDPETGELLIRPIPELERLRGERAELGSAEPLAGERALPVSGKAIELELTAETGPDAAWGIRFFRSPNGEEECALEFDRAAGVVRLVRERMNGDAAMHRFPLEAPLPASASGRFEIRVFLDRSTVEVIVNERTALSGRVYPFREDSEGLAVYGDGAAALPVLNAYRLAPVWSEED</sequence>
<dbReference type="Proteomes" id="UP000670947">
    <property type="component" value="Unassembled WGS sequence"/>
</dbReference>
<evidence type="ECO:0000259" key="6">
    <source>
        <dbReference type="Pfam" id="PF00251"/>
    </source>
</evidence>
<dbReference type="PANTHER" id="PTHR43101:SF1">
    <property type="entry name" value="BETA-FRUCTOSIDASE"/>
    <property type="match status" value="1"/>
</dbReference>
<dbReference type="InterPro" id="IPR001362">
    <property type="entry name" value="Glyco_hydro_32"/>
</dbReference>
<dbReference type="InterPro" id="IPR051214">
    <property type="entry name" value="GH32_Enzymes"/>
</dbReference>
<gene>
    <name evidence="8" type="ORF">I8J29_16935</name>
</gene>
<reference evidence="8 9" key="1">
    <citation type="submission" date="2021-03" db="EMBL/GenBank/DDBJ databases">
        <title>Paenibacillus artemisicola MWE-103 whole genome sequence.</title>
        <authorList>
            <person name="Ham Y.J."/>
        </authorList>
    </citation>
    <scope>NUCLEOTIDE SEQUENCE [LARGE SCALE GENOMIC DNA]</scope>
    <source>
        <strain evidence="8 9">MWE-103</strain>
    </source>
</reference>
<feature type="domain" description="Glycosyl hydrolase family 32 N-terminal" evidence="6">
    <location>
        <begin position="9"/>
        <end position="301"/>
    </location>
</feature>
<dbReference type="RefSeq" id="WP_208848716.1">
    <property type="nucleotide sequence ID" value="NZ_JAGGDJ010000013.1"/>
</dbReference>
<accession>A0ABS3WC42</accession>
<dbReference type="Pfam" id="PF08244">
    <property type="entry name" value="Glyco_hydro_32C"/>
    <property type="match status" value="1"/>
</dbReference>